<dbReference type="GO" id="GO:0008654">
    <property type="term" value="P:phospholipid biosynthetic process"/>
    <property type="evidence" value="ECO:0007669"/>
    <property type="project" value="InterPro"/>
</dbReference>
<sequence length="218" mass="24256">MPSIYQLKPAFQNLLRPLVKGLYRLGVTANMVTLGSMLVSVFVAIGIYFSVQSPHGSIWYFLLLPVWMLLRMACNAIDGMLAREFGQQSHLGAYLNELCDVISDSALYLCLIAFTLISHKLLFLFIFLAILAEYAGVMAPIIGAERRYDGPMGKSDRAFVISVLAVIIALSPTLQAKFQNIQIQQIDTVINGILLLSSVLLILTIFNRIRQGLLHHKD</sequence>
<keyword evidence="2" id="KW-0808">Transferase</keyword>
<dbReference type="Gene3D" id="1.20.120.1760">
    <property type="match status" value="1"/>
</dbReference>
<dbReference type="Proteomes" id="UP000242317">
    <property type="component" value="Unassembled WGS sequence"/>
</dbReference>
<proteinExistence type="predicted"/>
<dbReference type="Pfam" id="PF01066">
    <property type="entry name" value="CDP-OH_P_transf"/>
    <property type="match status" value="1"/>
</dbReference>
<organism evidence="2 3">
    <name type="scientific">Acinetobacter marinus</name>
    <dbReference type="NCBI Taxonomy" id="281375"/>
    <lineage>
        <taxon>Bacteria</taxon>
        <taxon>Pseudomonadati</taxon>
        <taxon>Pseudomonadota</taxon>
        <taxon>Gammaproteobacteria</taxon>
        <taxon>Moraxellales</taxon>
        <taxon>Moraxellaceae</taxon>
        <taxon>Acinetobacter</taxon>
    </lineage>
</organism>
<evidence type="ECO:0000313" key="3">
    <source>
        <dbReference type="Proteomes" id="UP000242317"/>
    </source>
</evidence>
<name>A0A1G6NXD7_9GAMM</name>
<keyword evidence="1" id="KW-1133">Transmembrane helix</keyword>
<feature type="transmembrane region" description="Helical" evidence="1">
    <location>
        <begin position="57"/>
        <end position="77"/>
    </location>
</feature>
<dbReference type="AlphaFoldDB" id="A0A1G6NXD7"/>
<dbReference type="EMBL" id="FMYK01000011">
    <property type="protein sequence ID" value="SDC72593.1"/>
    <property type="molecule type" value="Genomic_DNA"/>
</dbReference>
<evidence type="ECO:0000256" key="1">
    <source>
        <dbReference type="SAM" id="Phobius"/>
    </source>
</evidence>
<dbReference type="InterPro" id="IPR000462">
    <property type="entry name" value="CDP-OH_P_trans"/>
</dbReference>
<keyword evidence="3" id="KW-1185">Reference proteome</keyword>
<gene>
    <name evidence="2" type="ORF">SAMN05421749_11138</name>
</gene>
<feature type="transmembrane region" description="Helical" evidence="1">
    <location>
        <begin position="21"/>
        <end position="51"/>
    </location>
</feature>
<protein>
    <submittedName>
        <fullName evidence="2">CDP-diacylglycerol--glycerol-3-phosphate 3-phosphatidyltransferase</fullName>
    </submittedName>
</protein>
<dbReference type="GO" id="GO:0016020">
    <property type="term" value="C:membrane"/>
    <property type="evidence" value="ECO:0007669"/>
    <property type="project" value="InterPro"/>
</dbReference>
<dbReference type="RefSeq" id="WP_092621579.1">
    <property type="nucleotide sequence ID" value="NZ_FMYK01000011.1"/>
</dbReference>
<keyword evidence="1" id="KW-0812">Transmembrane</keyword>
<keyword evidence="1" id="KW-0472">Membrane</keyword>
<feature type="transmembrane region" description="Helical" evidence="1">
    <location>
        <begin position="156"/>
        <end position="176"/>
    </location>
</feature>
<accession>A0A1G6NXD7</accession>
<evidence type="ECO:0000313" key="2">
    <source>
        <dbReference type="EMBL" id="SDC72593.1"/>
    </source>
</evidence>
<dbReference type="GO" id="GO:0016780">
    <property type="term" value="F:phosphotransferase activity, for other substituted phosphate groups"/>
    <property type="evidence" value="ECO:0007669"/>
    <property type="project" value="InterPro"/>
</dbReference>
<feature type="transmembrane region" description="Helical" evidence="1">
    <location>
        <begin position="123"/>
        <end position="144"/>
    </location>
</feature>
<reference evidence="3" key="1">
    <citation type="submission" date="2016-09" db="EMBL/GenBank/DDBJ databases">
        <authorList>
            <person name="Varghese N."/>
            <person name="Submissions S."/>
        </authorList>
    </citation>
    <scope>NUCLEOTIDE SEQUENCE [LARGE SCALE GENOMIC DNA]</scope>
    <source>
        <strain evidence="3">ANC 3699</strain>
    </source>
</reference>
<dbReference type="InterPro" id="IPR043130">
    <property type="entry name" value="CDP-OH_PTrfase_TM_dom"/>
</dbReference>
<dbReference type="OrthoDB" id="1034332at2"/>
<feature type="transmembrane region" description="Helical" evidence="1">
    <location>
        <begin position="188"/>
        <end position="207"/>
    </location>
</feature>